<dbReference type="Proteomes" id="UP000091857">
    <property type="component" value="Chromosome 1"/>
</dbReference>
<gene>
    <name evidence="1" type="ORF">MANES_01G039108v8</name>
</gene>
<organism evidence="1 2">
    <name type="scientific">Manihot esculenta</name>
    <name type="common">Cassava</name>
    <name type="synonym">Jatropha manihot</name>
    <dbReference type="NCBI Taxonomy" id="3983"/>
    <lineage>
        <taxon>Eukaryota</taxon>
        <taxon>Viridiplantae</taxon>
        <taxon>Streptophyta</taxon>
        <taxon>Embryophyta</taxon>
        <taxon>Tracheophyta</taxon>
        <taxon>Spermatophyta</taxon>
        <taxon>Magnoliopsida</taxon>
        <taxon>eudicotyledons</taxon>
        <taxon>Gunneridae</taxon>
        <taxon>Pentapetalae</taxon>
        <taxon>rosids</taxon>
        <taxon>fabids</taxon>
        <taxon>Malpighiales</taxon>
        <taxon>Euphorbiaceae</taxon>
        <taxon>Crotonoideae</taxon>
        <taxon>Manihoteae</taxon>
        <taxon>Manihot</taxon>
    </lineage>
</organism>
<reference evidence="2" key="1">
    <citation type="journal article" date="2016" name="Nat. Biotechnol.">
        <title>Sequencing wild and cultivated cassava and related species reveals extensive interspecific hybridization and genetic diversity.</title>
        <authorList>
            <person name="Bredeson J.V."/>
            <person name="Lyons J.B."/>
            <person name="Prochnik S.E."/>
            <person name="Wu G.A."/>
            <person name="Ha C.M."/>
            <person name="Edsinger-Gonzales E."/>
            <person name="Grimwood J."/>
            <person name="Schmutz J."/>
            <person name="Rabbi I.Y."/>
            <person name="Egesi C."/>
            <person name="Nauluvula P."/>
            <person name="Lebot V."/>
            <person name="Ndunguru J."/>
            <person name="Mkamilo G."/>
            <person name="Bart R.S."/>
            <person name="Setter T.L."/>
            <person name="Gleadow R.M."/>
            <person name="Kulakow P."/>
            <person name="Ferguson M.E."/>
            <person name="Rounsley S."/>
            <person name="Rokhsar D.S."/>
        </authorList>
    </citation>
    <scope>NUCLEOTIDE SEQUENCE [LARGE SCALE GENOMIC DNA]</scope>
    <source>
        <strain evidence="2">cv. AM560-2</strain>
    </source>
</reference>
<sequence length="430" mass="47799">MGTSTANVVEILALLILLQSVSSFCNGDNFNGSCIKTEREALVKFKSSLLNNSNSLPSWVGDDCCRWDGVTCDNITGHVVKLVLSWAPIMGNISLHLGNLSNLQYLDLSLNPSLVIHSLHFPSSLKYLYLPFVVLDKCDNWLQSINMLPSLLELELWNCELSIIGDVSHVNFTSLEVLNLGWNNFHSTIPRWLYNITKLQNLVLHSGPFRGSLSTDISNLKSLASLDADSNSLEGNIPNTLNRLCNLIELYLGYNKFSGEISGTFGNSSGCIKNSLENLILLNNSFSGSIPDNLGQFKRLKDLSLSENSFWGSIPVSIGQLYNLERLEFSQNSLHGEVSELHLLNLRSLIKLSMGGNSLVFDIDPEWIPPFQLDSIDLSSCEVGPSFPQWLKTQKSIRFLEMSNASISDNIPDWFENISSNIVVLDLSYN</sequence>
<proteinExistence type="predicted"/>
<name>A0ACB7IAM3_MANES</name>
<keyword evidence="2" id="KW-1185">Reference proteome</keyword>
<comment type="caution">
    <text evidence="1">The sequence shown here is derived from an EMBL/GenBank/DDBJ whole genome shotgun (WGS) entry which is preliminary data.</text>
</comment>
<evidence type="ECO:0000313" key="2">
    <source>
        <dbReference type="Proteomes" id="UP000091857"/>
    </source>
</evidence>
<accession>A0ACB7IAM3</accession>
<dbReference type="EMBL" id="CM004387">
    <property type="protein sequence ID" value="KAG8661795.1"/>
    <property type="molecule type" value="Genomic_DNA"/>
</dbReference>
<evidence type="ECO:0000313" key="1">
    <source>
        <dbReference type="EMBL" id="KAG8661795.1"/>
    </source>
</evidence>
<protein>
    <submittedName>
        <fullName evidence="1">Uncharacterized protein</fullName>
    </submittedName>
</protein>